<dbReference type="EMBL" id="CAUWAG010000010">
    <property type="protein sequence ID" value="CAJ2507014.1"/>
    <property type="molecule type" value="Genomic_DNA"/>
</dbReference>
<dbReference type="Gene3D" id="3.40.50.720">
    <property type="entry name" value="NAD(P)-binding Rossmann-like Domain"/>
    <property type="match status" value="1"/>
</dbReference>
<dbReference type="InterPro" id="IPR000011">
    <property type="entry name" value="UBQ/SUMO-activ_enz_E1-like"/>
</dbReference>
<feature type="region of interest" description="Disordered" evidence="7">
    <location>
        <begin position="59"/>
        <end position="80"/>
    </location>
</feature>
<dbReference type="PANTHER" id="PTHR10953:SF162">
    <property type="entry name" value="SUMO-ACTIVATING ENZYME SUBUNIT 1"/>
    <property type="match status" value="1"/>
</dbReference>
<evidence type="ECO:0000256" key="1">
    <source>
        <dbReference type="ARBA" id="ARBA00004123"/>
    </source>
</evidence>
<comment type="pathway">
    <text evidence="2">Protein modification; protein sumoylation.</text>
</comment>
<feature type="compositionally biased region" description="Polar residues" evidence="7">
    <location>
        <begin position="22"/>
        <end position="35"/>
    </location>
</feature>
<comment type="caution">
    <text evidence="9">The sequence shown here is derived from an EMBL/GenBank/DDBJ whole genome shotgun (WGS) entry which is preliminary data.</text>
</comment>
<evidence type="ECO:0000259" key="8">
    <source>
        <dbReference type="Pfam" id="PF00899"/>
    </source>
</evidence>
<accession>A0AAI8VL99</accession>
<feature type="region of interest" description="Disordered" evidence="7">
    <location>
        <begin position="1"/>
        <end position="46"/>
    </location>
</feature>
<dbReference type="PRINTS" id="PR01849">
    <property type="entry name" value="UBIQUITINACT"/>
</dbReference>
<evidence type="ECO:0000256" key="2">
    <source>
        <dbReference type="ARBA" id="ARBA00004718"/>
    </source>
</evidence>
<evidence type="ECO:0000256" key="5">
    <source>
        <dbReference type="ARBA" id="ARBA00023242"/>
    </source>
</evidence>
<dbReference type="GO" id="GO:0019948">
    <property type="term" value="F:SUMO activating enzyme activity"/>
    <property type="evidence" value="ECO:0007669"/>
    <property type="project" value="TreeGrafter"/>
</dbReference>
<reference evidence="9" key="1">
    <citation type="submission" date="2023-10" db="EMBL/GenBank/DDBJ databases">
        <authorList>
            <person name="Hackl T."/>
        </authorList>
    </citation>
    <scope>NUCLEOTIDE SEQUENCE</scope>
</reference>
<keyword evidence="5" id="KW-0539">Nucleus</keyword>
<dbReference type="Pfam" id="PF00899">
    <property type="entry name" value="ThiF"/>
    <property type="match status" value="1"/>
</dbReference>
<keyword evidence="10" id="KW-1185">Reference proteome</keyword>
<organism evidence="9 10">
    <name type="scientific">Anthostomella pinea</name>
    <dbReference type="NCBI Taxonomy" id="933095"/>
    <lineage>
        <taxon>Eukaryota</taxon>
        <taxon>Fungi</taxon>
        <taxon>Dikarya</taxon>
        <taxon>Ascomycota</taxon>
        <taxon>Pezizomycotina</taxon>
        <taxon>Sordariomycetes</taxon>
        <taxon>Xylariomycetidae</taxon>
        <taxon>Xylariales</taxon>
        <taxon>Xylariaceae</taxon>
        <taxon>Anthostomella</taxon>
    </lineage>
</organism>
<evidence type="ECO:0000256" key="3">
    <source>
        <dbReference type="ARBA" id="ARBA00005673"/>
    </source>
</evidence>
<dbReference type="GO" id="GO:0031510">
    <property type="term" value="C:SUMO activating enzyme complex"/>
    <property type="evidence" value="ECO:0007669"/>
    <property type="project" value="TreeGrafter"/>
</dbReference>
<dbReference type="Proteomes" id="UP001295740">
    <property type="component" value="Unassembled WGS sequence"/>
</dbReference>
<proteinExistence type="inferred from homology"/>
<name>A0AAI8VL99_9PEZI</name>
<evidence type="ECO:0000256" key="7">
    <source>
        <dbReference type="SAM" id="MobiDB-lite"/>
    </source>
</evidence>
<dbReference type="GO" id="GO:0005737">
    <property type="term" value="C:cytoplasm"/>
    <property type="evidence" value="ECO:0007669"/>
    <property type="project" value="TreeGrafter"/>
</dbReference>
<evidence type="ECO:0000313" key="10">
    <source>
        <dbReference type="Proteomes" id="UP001295740"/>
    </source>
</evidence>
<sequence>MATAEQTVPAESQAPTAVPEQQPAQDSQMSGQDSQAGVAPSTEAVTDQTAQANGLMFPNQGTALAVPPGPTNNSNGTFPPLSTIATAEQPTNGPNGANAKQGATGQKMTADEIALYDRQIRLWGMQAQQKIQGAHILLITMKALANEIAKNLVLAGIGSLTIVDDQIVTEADLGSQFFLSQENIGQTRAVAAAGQIQKLNPRVKVYPDPDSIMNKGASYFSAFDIVIATDLNPTLLAFINTATRLHNIQFYAAGSHGFYGYIFCDLIEHDYVLKRDKGNGKTALGPEDGSRTRSVTEFKTQREGNKTIELVSKRELYSTWDLASETSALPSEYLKSKRRLKAVTPALSCLRALWSFQQMYSRYPNHTKQDLEFFTRTATHNHQLLSLPAETLRSEFLRSFLQNIGSEMAPVAAILGGQLAQDVINVLGQNQQPIQNMVVFDGNKMEANMYAMHPEGNLGRAQLELTTPAPASAPMGQVGMPQMLPLGQTNNSVPGSATQSDGFNQAGSAELAAFIK</sequence>
<gene>
    <name evidence="9" type="ORF">KHLLAP_LOCUS7482</name>
</gene>
<dbReference type="CDD" id="cd01492">
    <property type="entry name" value="Aos1_SUMO"/>
    <property type="match status" value="1"/>
</dbReference>
<dbReference type="SUPFAM" id="SSF69572">
    <property type="entry name" value="Activating enzymes of the ubiquitin-like proteins"/>
    <property type="match status" value="1"/>
</dbReference>
<protein>
    <recommendedName>
        <fullName evidence="6">Ubiquitin-like 1-activating enzyme E1A</fullName>
    </recommendedName>
</protein>
<dbReference type="InterPro" id="IPR045886">
    <property type="entry name" value="ThiF/MoeB/HesA"/>
</dbReference>
<feature type="compositionally biased region" description="Polar residues" evidence="7">
    <location>
        <begin position="1"/>
        <end position="15"/>
    </location>
</feature>
<dbReference type="InterPro" id="IPR000594">
    <property type="entry name" value="ThiF_NAD_FAD-bd"/>
</dbReference>
<comment type="similarity">
    <text evidence="3">Belongs to the ubiquitin-activating E1 family.</text>
</comment>
<keyword evidence="4" id="KW-0833">Ubl conjugation pathway</keyword>
<evidence type="ECO:0000256" key="4">
    <source>
        <dbReference type="ARBA" id="ARBA00022786"/>
    </source>
</evidence>
<comment type="subcellular location">
    <subcellularLocation>
        <location evidence="1">Nucleus</location>
    </subcellularLocation>
</comment>
<feature type="domain" description="THIF-type NAD/FAD binding fold" evidence="8">
    <location>
        <begin position="116"/>
        <end position="451"/>
    </location>
</feature>
<evidence type="ECO:0000313" key="9">
    <source>
        <dbReference type="EMBL" id="CAJ2507014.1"/>
    </source>
</evidence>
<dbReference type="InterPro" id="IPR035985">
    <property type="entry name" value="Ubiquitin-activating_enz"/>
</dbReference>
<dbReference type="GO" id="GO:0016925">
    <property type="term" value="P:protein sumoylation"/>
    <property type="evidence" value="ECO:0007669"/>
    <property type="project" value="TreeGrafter"/>
</dbReference>
<evidence type="ECO:0000256" key="6">
    <source>
        <dbReference type="ARBA" id="ARBA00044354"/>
    </source>
</evidence>
<dbReference type="AlphaFoldDB" id="A0AAI8VL99"/>
<dbReference type="PANTHER" id="PTHR10953">
    <property type="entry name" value="UBIQUITIN-ACTIVATING ENZYME E1"/>
    <property type="match status" value="1"/>
</dbReference>